<accession>A0A815FQE3</accession>
<name>A0A815FQE3_9BILA</name>
<organism evidence="1 2">
    <name type="scientific">Adineta steineri</name>
    <dbReference type="NCBI Taxonomy" id="433720"/>
    <lineage>
        <taxon>Eukaryota</taxon>
        <taxon>Metazoa</taxon>
        <taxon>Spiralia</taxon>
        <taxon>Gnathifera</taxon>
        <taxon>Rotifera</taxon>
        <taxon>Eurotatoria</taxon>
        <taxon>Bdelloidea</taxon>
        <taxon>Adinetida</taxon>
        <taxon>Adinetidae</taxon>
        <taxon>Adineta</taxon>
    </lineage>
</organism>
<dbReference type="Proteomes" id="UP000663860">
    <property type="component" value="Unassembled WGS sequence"/>
</dbReference>
<evidence type="ECO:0000313" key="1">
    <source>
        <dbReference type="EMBL" id="CAF1328974.1"/>
    </source>
</evidence>
<sequence length="56" mass="6329">VAKQLVRDRLAITQGDHYSYLRSNNSTSLFNLPSFSPHIAPTTTNIDSIEHRSDDK</sequence>
<feature type="non-terminal residue" evidence="1">
    <location>
        <position position="56"/>
    </location>
</feature>
<dbReference type="AlphaFoldDB" id="A0A815FQE3"/>
<protein>
    <submittedName>
        <fullName evidence="1">Uncharacterized protein</fullName>
    </submittedName>
</protein>
<gene>
    <name evidence="1" type="ORF">IZO911_LOCUS35578</name>
</gene>
<reference evidence="1" key="1">
    <citation type="submission" date="2021-02" db="EMBL/GenBank/DDBJ databases">
        <authorList>
            <person name="Nowell W R."/>
        </authorList>
    </citation>
    <scope>NUCLEOTIDE SEQUENCE</scope>
</reference>
<comment type="caution">
    <text evidence="1">The sequence shown here is derived from an EMBL/GenBank/DDBJ whole genome shotgun (WGS) entry which is preliminary data.</text>
</comment>
<dbReference type="EMBL" id="CAJNOE010000765">
    <property type="protein sequence ID" value="CAF1328974.1"/>
    <property type="molecule type" value="Genomic_DNA"/>
</dbReference>
<proteinExistence type="predicted"/>
<evidence type="ECO:0000313" key="2">
    <source>
        <dbReference type="Proteomes" id="UP000663860"/>
    </source>
</evidence>